<dbReference type="OrthoDB" id="782264at2759"/>
<feature type="compositionally biased region" description="Low complexity" evidence="9">
    <location>
        <begin position="248"/>
        <end position="259"/>
    </location>
</feature>
<comment type="subcellular location">
    <subcellularLocation>
        <location evidence="2 7">Cytoplasmic vesicle membrane</location>
        <topology evidence="2 7">Peripheral membrane protein</topology>
        <orientation evidence="2 7">Cytoplasmic side</orientation>
    </subcellularLocation>
    <subcellularLocation>
        <location evidence="7">Membrane</location>
        <location evidence="7">Coated pit</location>
        <topology evidence="7">Peripheral membrane protein</topology>
        <orientation evidence="7">Cytoplasmic side</orientation>
    </subcellularLocation>
    <text evidence="7">Cytoplasmic face of coated pits and vesicles.</text>
</comment>
<evidence type="ECO:0000256" key="9">
    <source>
        <dbReference type="SAM" id="MobiDB-lite"/>
    </source>
</evidence>
<dbReference type="AlphaFoldDB" id="A0A830AWV9"/>
<evidence type="ECO:0000256" key="1">
    <source>
        <dbReference type="ARBA" id="ARBA00003913"/>
    </source>
</evidence>
<dbReference type="Pfam" id="PF01086">
    <property type="entry name" value="Clathrin_lg_ch"/>
    <property type="match status" value="1"/>
</dbReference>
<comment type="similarity">
    <text evidence="3 7">Belongs to the clathrin light chain family.</text>
</comment>
<comment type="function">
    <text evidence="1 7">Clathrin is the major protein of the polyhedral coat of coated pits and vesicles.</text>
</comment>
<dbReference type="PANTHER" id="PTHR10639:SF33">
    <property type="entry name" value="CLATHRIN LIGHT CHAIN 1"/>
    <property type="match status" value="1"/>
</dbReference>
<dbReference type="GO" id="GO:0030132">
    <property type="term" value="C:clathrin coat of coated pit"/>
    <property type="evidence" value="ECO:0007669"/>
    <property type="project" value="InterPro"/>
</dbReference>
<feature type="region of interest" description="Disordered" evidence="9">
    <location>
        <begin position="145"/>
        <end position="282"/>
    </location>
</feature>
<dbReference type="GO" id="GO:0006886">
    <property type="term" value="P:intracellular protein transport"/>
    <property type="evidence" value="ECO:0007669"/>
    <property type="project" value="InterPro"/>
</dbReference>
<sequence>MQSPEVYGYGGSPLPFDAAGGGRDEYAKPFDAAADSEGLFTEASGGGPLLPDPGEMREEGTAFREWRRKNAVYLEEKEKKEKELRNQIIAEAEEYKRKFYEKSTQNCETNKAQNREREKLYHAQQEKFHKEAGQHFWKAVAEIIPREVPNFEKRRAGRKEDDKKPSVLVVQGPKPGKPTDMTRMRQILSKLKTNPPPHMIPPPPKKDTKDGKDSKEGKDAKNGKSEATPEESKDDKNNGAAGGKPVSPAKDAAAATPETAKPDEPAATEGKEKEEKETPAVA</sequence>
<dbReference type="GO" id="GO:0030130">
    <property type="term" value="C:clathrin coat of trans-Golgi network vesicle"/>
    <property type="evidence" value="ECO:0007669"/>
    <property type="project" value="InterPro"/>
</dbReference>
<protein>
    <recommendedName>
        <fullName evidence="7">Clathrin light chain</fullName>
    </recommendedName>
</protein>
<evidence type="ECO:0000256" key="2">
    <source>
        <dbReference type="ARBA" id="ARBA00004180"/>
    </source>
</evidence>
<feature type="coiled-coil region" evidence="8">
    <location>
        <begin position="63"/>
        <end position="98"/>
    </location>
</feature>
<dbReference type="GO" id="GO:0032050">
    <property type="term" value="F:clathrin heavy chain binding"/>
    <property type="evidence" value="ECO:0007669"/>
    <property type="project" value="TreeGrafter"/>
</dbReference>
<dbReference type="GO" id="GO:0005198">
    <property type="term" value="F:structural molecule activity"/>
    <property type="evidence" value="ECO:0007669"/>
    <property type="project" value="InterPro"/>
</dbReference>
<feature type="compositionally biased region" description="Pro residues" evidence="9">
    <location>
        <begin position="194"/>
        <end position="203"/>
    </location>
</feature>
<organism evidence="10 11">
    <name type="scientific">Phtheirospermum japonicum</name>
    <dbReference type="NCBI Taxonomy" id="374723"/>
    <lineage>
        <taxon>Eukaryota</taxon>
        <taxon>Viridiplantae</taxon>
        <taxon>Streptophyta</taxon>
        <taxon>Embryophyta</taxon>
        <taxon>Tracheophyta</taxon>
        <taxon>Spermatophyta</taxon>
        <taxon>Magnoliopsida</taxon>
        <taxon>eudicotyledons</taxon>
        <taxon>Gunneridae</taxon>
        <taxon>Pentapetalae</taxon>
        <taxon>asterids</taxon>
        <taxon>lamiids</taxon>
        <taxon>Lamiales</taxon>
        <taxon>Orobanchaceae</taxon>
        <taxon>Orobanchaceae incertae sedis</taxon>
        <taxon>Phtheirospermum</taxon>
    </lineage>
</organism>
<dbReference type="Proteomes" id="UP000653305">
    <property type="component" value="Unassembled WGS sequence"/>
</dbReference>
<keyword evidence="8" id="KW-0175">Coiled coil</keyword>
<evidence type="ECO:0000256" key="4">
    <source>
        <dbReference type="ARBA" id="ARBA00023136"/>
    </source>
</evidence>
<evidence type="ECO:0000256" key="3">
    <source>
        <dbReference type="ARBA" id="ARBA00005263"/>
    </source>
</evidence>
<evidence type="ECO:0000256" key="8">
    <source>
        <dbReference type="SAM" id="Coils"/>
    </source>
</evidence>
<evidence type="ECO:0000256" key="5">
    <source>
        <dbReference type="ARBA" id="ARBA00023176"/>
    </source>
</evidence>
<reference evidence="10" key="1">
    <citation type="submission" date="2020-07" db="EMBL/GenBank/DDBJ databases">
        <title>Ethylene signaling mediates host invasion by parasitic plants.</title>
        <authorList>
            <person name="Yoshida S."/>
        </authorList>
    </citation>
    <scope>NUCLEOTIDE SEQUENCE</scope>
    <source>
        <strain evidence="10">Okayama</strain>
    </source>
</reference>
<feature type="compositionally biased region" description="Basic and acidic residues" evidence="9">
    <location>
        <begin position="260"/>
        <end position="282"/>
    </location>
</feature>
<dbReference type="EMBL" id="BMAC01000001">
    <property type="protein sequence ID" value="GFP78787.1"/>
    <property type="molecule type" value="Genomic_DNA"/>
</dbReference>
<dbReference type="GO" id="GO:0072583">
    <property type="term" value="P:clathrin-dependent endocytosis"/>
    <property type="evidence" value="ECO:0007669"/>
    <property type="project" value="TreeGrafter"/>
</dbReference>
<keyword evidence="4 7" id="KW-0472">Membrane</keyword>
<dbReference type="PANTHER" id="PTHR10639">
    <property type="entry name" value="CLATHRIN LIGHT CHAIN"/>
    <property type="match status" value="1"/>
</dbReference>
<evidence type="ECO:0000256" key="6">
    <source>
        <dbReference type="ARBA" id="ARBA00023329"/>
    </source>
</evidence>
<evidence type="ECO:0000256" key="7">
    <source>
        <dbReference type="RuleBase" id="RU363137"/>
    </source>
</evidence>
<feature type="compositionally biased region" description="Basic and acidic residues" evidence="9">
    <location>
        <begin position="149"/>
        <end position="165"/>
    </location>
</feature>
<accession>A0A830AWV9</accession>
<keyword evidence="6 7" id="KW-0968">Cytoplasmic vesicle</keyword>
<proteinExistence type="inferred from homology"/>
<feature type="compositionally biased region" description="Basic and acidic residues" evidence="9">
    <location>
        <begin position="204"/>
        <end position="224"/>
    </location>
</feature>
<comment type="caution">
    <text evidence="10">The sequence shown here is derived from an EMBL/GenBank/DDBJ whole genome shotgun (WGS) entry which is preliminary data.</text>
</comment>
<gene>
    <name evidence="10" type="ORF">PHJA_000022200</name>
</gene>
<keyword evidence="11" id="KW-1185">Reference proteome</keyword>
<name>A0A830AWV9_9LAMI</name>
<evidence type="ECO:0000313" key="11">
    <source>
        <dbReference type="Proteomes" id="UP000653305"/>
    </source>
</evidence>
<keyword evidence="5 7" id="KW-0168">Coated pit</keyword>
<evidence type="ECO:0000313" key="10">
    <source>
        <dbReference type="EMBL" id="GFP78787.1"/>
    </source>
</evidence>
<dbReference type="InterPro" id="IPR000996">
    <property type="entry name" value="Clathrin_L-chain"/>
</dbReference>